<evidence type="ECO:0000256" key="2">
    <source>
        <dbReference type="ARBA" id="ARBA00022617"/>
    </source>
</evidence>
<dbReference type="Pfam" id="PF00173">
    <property type="entry name" value="Cyt-b5"/>
    <property type="match status" value="1"/>
</dbReference>
<comment type="caution">
    <text evidence="13">The sequence shown here is derived from an EMBL/GenBank/DDBJ whole genome shotgun (WGS) entry which is preliminary data.</text>
</comment>
<evidence type="ECO:0000313" key="13">
    <source>
        <dbReference type="EMBL" id="KAG5462851.1"/>
    </source>
</evidence>
<feature type="domain" description="FAD-binding FR-type" evidence="12">
    <location>
        <begin position="121"/>
        <end position="234"/>
    </location>
</feature>
<feature type="domain" description="Cytochrome b5 heme-binding" evidence="11">
    <location>
        <begin position="16"/>
        <end position="91"/>
    </location>
</feature>
<dbReference type="Proteomes" id="UP000673691">
    <property type="component" value="Unassembled WGS sequence"/>
</dbReference>
<dbReference type="InterPro" id="IPR036400">
    <property type="entry name" value="Cyt_B5-like_heme/steroid_sf"/>
</dbReference>
<feature type="binding site" evidence="8">
    <location>
        <position position="199"/>
    </location>
    <ligand>
        <name>FAD</name>
        <dbReference type="ChEBI" id="CHEBI:57692"/>
    </ligand>
</feature>
<evidence type="ECO:0000256" key="10">
    <source>
        <dbReference type="SAM" id="MobiDB-lite"/>
    </source>
</evidence>
<gene>
    <name evidence="13" type="ORF">BJ554DRAFT_3269</name>
</gene>
<evidence type="ECO:0008006" key="15">
    <source>
        <dbReference type="Google" id="ProtNLM"/>
    </source>
</evidence>
<comment type="cofactor">
    <cofactor evidence="1 8">
        <name>FAD</name>
        <dbReference type="ChEBI" id="CHEBI:57692"/>
    </cofactor>
</comment>
<dbReference type="InterPro" id="IPR001834">
    <property type="entry name" value="CBR-like"/>
</dbReference>
<evidence type="ECO:0000256" key="4">
    <source>
        <dbReference type="ARBA" id="ARBA00022723"/>
    </source>
</evidence>
<evidence type="ECO:0000256" key="7">
    <source>
        <dbReference type="ARBA" id="ARBA00023004"/>
    </source>
</evidence>
<evidence type="ECO:0000256" key="1">
    <source>
        <dbReference type="ARBA" id="ARBA00001974"/>
    </source>
</evidence>
<dbReference type="PRINTS" id="PR00363">
    <property type="entry name" value="CYTOCHROMEB5"/>
</dbReference>
<dbReference type="PANTHER" id="PTHR19370:SF185">
    <property type="entry name" value="NADH-CYTOCHROME B5 REDUCTASE"/>
    <property type="match status" value="1"/>
</dbReference>
<dbReference type="OrthoDB" id="432685at2759"/>
<dbReference type="Pfam" id="PF00970">
    <property type="entry name" value="FAD_binding_6"/>
    <property type="match status" value="1"/>
</dbReference>
<keyword evidence="5 8" id="KW-0274">FAD</keyword>
<evidence type="ECO:0000313" key="14">
    <source>
        <dbReference type="Proteomes" id="UP000673691"/>
    </source>
</evidence>
<dbReference type="Gene3D" id="2.40.30.10">
    <property type="entry name" value="Translation factors"/>
    <property type="match status" value="1"/>
</dbReference>
<keyword evidence="4 9" id="KW-0479">Metal-binding</keyword>
<evidence type="ECO:0000259" key="11">
    <source>
        <dbReference type="PROSITE" id="PS50255"/>
    </source>
</evidence>
<feature type="binding site" evidence="8">
    <location>
        <position position="194"/>
    </location>
    <ligand>
        <name>FAD</name>
        <dbReference type="ChEBI" id="CHEBI:57692"/>
    </ligand>
</feature>
<feature type="non-terminal residue" evidence="13">
    <location>
        <position position="323"/>
    </location>
</feature>
<dbReference type="PROSITE" id="PS51384">
    <property type="entry name" value="FAD_FR"/>
    <property type="match status" value="1"/>
</dbReference>
<name>A0A8H8A0Q2_9FUNG</name>
<evidence type="ECO:0000256" key="8">
    <source>
        <dbReference type="PIRSR" id="PIRSR601834-1"/>
    </source>
</evidence>
<dbReference type="InterPro" id="IPR001199">
    <property type="entry name" value="Cyt_B5-like_heme/steroid-bd"/>
</dbReference>
<feature type="region of interest" description="Disordered" evidence="10">
    <location>
        <begin position="93"/>
        <end position="112"/>
    </location>
</feature>
<dbReference type="PANTHER" id="PTHR19370">
    <property type="entry name" value="NADH-CYTOCHROME B5 REDUCTASE"/>
    <property type="match status" value="1"/>
</dbReference>
<evidence type="ECO:0000256" key="3">
    <source>
        <dbReference type="ARBA" id="ARBA00022630"/>
    </source>
</evidence>
<keyword evidence="3 8" id="KW-0285">Flavoprotein</keyword>
<dbReference type="InterPro" id="IPR017938">
    <property type="entry name" value="Riboflavin_synthase-like_b-brl"/>
</dbReference>
<dbReference type="AlphaFoldDB" id="A0A8H8A0Q2"/>
<evidence type="ECO:0000259" key="12">
    <source>
        <dbReference type="PROSITE" id="PS51384"/>
    </source>
</evidence>
<keyword evidence="14" id="KW-1185">Reference proteome</keyword>
<dbReference type="GO" id="GO:0071949">
    <property type="term" value="F:FAD binding"/>
    <property type="evidence" value="ECO:0007669"/>
    <property type="project" value="TreeGrafter"/>
</dbReference>
<dbReference type="EMBL" id="JAEFCI010001524">
    <property type="protein sequence ID" value="KAG5462851.1"/>
    <property type="molecule type" value="Genomic_DNA"/>
</dbReference>
<feature type="binding site" evidence="8">
    <location>
        <position position="261"/>
    </location>
    <ligand>
        <name>FAD</name>
        <dbReference type="ChEBI" id="CHEBI:57692"/>
    </ligand>
</feature>
<keyword evidence="7 9" id="KW-0408">Iron</keyword>
<dbReference type="GO" id="GO:0020037">
    <property type="term" value="F:heme binding"/>
    <property type="evidence" value="ECO:0007669"/>
    <property type="project" value="UniProtKB-UniRule"/>
</dbReference>
<evidence type="ECO:0000256" key="6">
    <source>
        <dbReference type="ARBA" id="ARBA00023002"/>
    </source>
</evidence>
<dbReference type="SMART" id="SM01117">
    <property type="entry name" value="Cyt-b5"/>
    <property type="match status" value="1"/>
</dbReference>
<feature type="binding site" evidence="8">
    <location>
        <position position="174"/>
    </location>
    <ligand>
        <name>FAD</name>
        <dbReference type="ChEBI" id="CHEBI:57692"/>
    </ligand>
</feature>
<dbReference type="SUPFAM" id="SSF63380">
    <property type="entry name" value="Riboflavin synthase domain-like"/>
    <property type="match status" value="1"/>
</dbReference>
<dbReference type="PRINTS" id="PR00406">
    <property type="entry name" value="CYTB5RDTASE"/>
</dbReference>
<accession>A0A8H8A0Q2</accession>
<evidence type="ECO:0000256" key="5">
    <source>
        <dbReference type="ARBA" id="ARBA00022827"/>
    </source>
</evidence>
<dbReference type="PROSITE" id="PS50255">
    <property type="entry name" value="CYTOCHROME_B5_2"/>
    <property type="match status" value="1"/>
</dbReference>
<sequence>MQQEARSIVIYEDVPSRHYAWNEIKRHNRVDDCWVVLAGTVCDVTSFLSRHPGGPGSILAHAGTDATSVFHDIHSLSAQMLSRSYAIGHAGTAMSQTPHVGKREKHPRRTPDGHRILLSQHKWMKARLIKREKLTHNVRRFTFELESRKGRLWLPWGKHLDLAVVVGEKRMVVRPFTPVAPILPEEDNGTFSLVVKIYFPTNEHLGGEMTMILESMKPGDAVLYRGPNGHVFYSGQGIFCAMGHFLHCRKINFVVGGTGMTPALAVSKAILFAEEVGHDETEEHDPETETESNLPHEDSEESTLQSGTESEGSPRGSDSREKV</sequence>
<comment type="similarity">
    <text evidence="9">Belongs to the cytochrome b5 family.</text>
</comment>
<dbReference type="GO" id="GO:0016491">
    <property type="term" value="F:oxidoreductase activity"/>
    <property type="evidence" value="ECO:0007669"/>
    <property type="project" value="UniProtKB-KW"/>
</dbReference>
<reference evidence="13 14" key="1">
    <citation type="journal article" name="Sci. Rep.">
        <title>Genome-scale phylogenetic analyses confirm Olpidium as the closest living zoosporic fungus to the non-flagellated, terrestrial fungi.</title>
        <authorList>
            <person name="Chang Y."/>
            <person name="Rochon D."/>
            <person name="Sekimoto S."/>
            <person name="Wang Y."/>
            <person name="Chovatia M."/>
            <person name="Sandor L."/>
            <person name="Salamov A."/>
            <person name="Grigoriev I.V."/>
            <person name="Stajich J.E."/>
            <person name="Spatafora J.W."/>
        </authorList>
    </citation>
    <scope>NUCLEOTIDE SEQUENCE [LARGE SCALE GENOMIC DNA]</scope>
    <source>
        <strain evidence="13">S191</strain>
    </source>
</reference>
<dbReference type="InterPro" id="IPR018506">
    <property type="entry name" value="Cyt_B5_heme-BS"/>
</dbReference>
<feature type="binding site" evidence="8">
    <location>
        <position position="209"/>
    </location>
    <ligand>
        <name>FAD</name>
        <dbReference type="ChEBI" id="CHEBI:57692"/>
    </ligand>
</feature>
<dbReference type="PROSITE" id="PS00191">
    <property type="entry name" value="CYTOCHROME_B5_1"/>
    <property type="match status" value="1"/>
</dbReference>
<protein>
    <recommendedName>
        <fullName evidence="15">Nitrate reductase</fullName>
    </recommendedName>
</protein>
<dbReference type="InterPro" id="IPR008333">
    <property type="entry name" value="Cbr1-like_FAD-bd_dom"/>
</dbReference>
<dbReference type="SUPFAM" id="SSF55856">
    <property type="entry name" value="Cytochrome b5-like heme/steroid binding domain"/>
    <property type="match status" value="1"/>
</dbReference>
<dbReference type="Gene3D" id="3.10.120.10">
    <property type="entry name" value="Cytochrome b5-like heme/steroid binding domain"/>
    <property type="match status" value="1"/>
</dbReference>
<feature type="region of interest" description="Disordered" evidence="10">
    <location>
        <begin position="277"/>
        <end position="323"/>
    </location>
</feature>
<keyword evidence="2 9" id="KW-0349">Heme</keyword>
<organism evidence="13 14">
    <name type="scientific">Olpidium bornovanus</name>
    <dbReference type="NCBI Taxonomy" id="278681"/>
    <lineage>
        <taxon>Eukaryota</taxon>
        <taxon>Fungi</taxon>
        <taxon>Fungi incertae sedis</taxon>
        <taxon>Olpidiomycota</taxon>
        <taxon>Olpidiomycotina</taxon>
        <taxon>Olpidiomycetes</taxon>
        <taxon>Olpidiales</taxon>
        <taxon>Olpidiaceae</taxon>
        <taxon>Olpidium</taxon>
    </lineage>
</organism>
<feature type="binding site" evidence="8">
    <location>
        <position position="175"/>
    </location>
    <ligand>
        <name>FAD</name>
        <dbReference type="ChEBI" id="CHEBI:57692"/>
    </ligand>
</feature>
<evidence type="ECO:0000256" key="9">
    <source>
        <dbReference type="RuleBase" id="RU362121"/>
    </source>
</evidence>
<proteinExistence type="inferred from homology"/>
<dbReference type="CDD" id="cd06183">
    <property type="entry name" value="cyt_b5_reduct_like"/>
    <property type="match status" value="1"/>
</dbReference>
<feature type="binding site" evidence="8">
    <location>
        <position position="196"/>
    </location>
    <ligand>
        <name>FAD</name>
        <dbReference type="ChEBI" id="CHEBI:57692"/>
    </ligand>
</feature>
<keyword evidence="6" id="KW-0560">Oxidoreductase</keyword>
<feature type="compositionally biased region" description="Polar residues" evidence="10">
    <location>
        <begin position="302"/>
        <end position="311"/>
    </location>
</feature>
<dbReference type="GO" id="GO:0046872">
    <property type="term" value="F:metal ion binding"/>
    <property type="evidence" value="ECO:0007669"/>
    <property type="project" value="UniProtKB-UniRule"/>
</dbReference>
<dbReference type="InterPro" id="IPR017927">
    <property type="entry name" value="FAD-bd_FR_type"/>
</dbReference>